<sequence>MPPYTPATTTAVVPTAGGQNADWKKTKTASAGSTGRAGRAYRVPGGDAAHHHLFHVLQRQYRMYEKFGAEDAQYVVVAPPCLRKWLPRVVHAERRAEMIQMARHGARFQVHDDLRRGEVLEQVRGTPPWSAARAPQRSMALA</sequence>
<protein>
    <submittedName>
        <fullName evidence="2">Uncharacterized protein</fullName>
    </submittedName>
</protein>
<feature type="compositionally biased region" description="Low complexity" evidence="1">
    <location>
        <begin position="28"/>
        <end position="37"/>
    </location>
</feature>
<dbReference type="EMBL" id="JAGDFM010000149">
    <property type="protein sequence ID" value="KAG7384399.1"/>
    <property type="molecule type" value="Genomic_DNA"/>
</dbReference>
<dbReference type="AlphaFoldDB" id="A0A8T1VWL8"/>
<evidence type="ECO:0000313" key="3">
    <source>
        <dbReference type="Proteomes" id="UP000694044"/>
    </source>
</evidence>
<gene>
    <name evidence="2" type="ORF">PHYPSEUDO_002660</name>
</gene>
<comment type="caution">
    <text evidence="2">The sequence shown here is derived from an EMBL/GenBank/DDBJ whole genome shotgun (WGS) entry which is preliminary data.</text>
</comment>
<feature type="compositionally biased region" description="Low complexity" evidence="1">
    <location>
        <begin position="1"/>
        <end position="16"/>
    </location>
</feature>
<dbReference type="Proteomes" id="UP000694044">
    <property type="component" value="Unassembled WGS sequence"/>
</dbReference>
<name>A0A8T1VWL8_9STRA</name>
<evidence type="ECO:0000313" key="2">
    <source>
        <dbReference type="EMBL" id="KAG7384399.1"/>
    </source>
</evidence>
<keyword evidence="3" id="KW-1185">Reference proteome</keyword>
<feature type="region of interest" description="Disordered" evidence="1">
    <location>
        <begin position="1"/>
        <end position="37"/>
    </location>
</feature>
<evidence type="ECO:0000256" key="1">
    <source>
        <dbReference type="SAM" id="MobiDB-lite"/>
    </source>
</evidence>
<proteinExistence type="predicted"/>
<organism evidence="2 3">
    <name type="scientific">Phytophthora pseudosyringae</name>
    <dbReference type="NCBI Taxonomy" id="221518"/>
    <lineage>
        <taxon>Eukaryota</taxon>
        <taxon>Sar</taxon>
        <taxon>Stramenopiles</taxon>
        <taxon>Oomycota</taxon>
        <taxon>Peronosporomycetes</taxon>
        <taxon>Peronosporales</taxon>
        <taxon>Peronosporaceae</taxon>
        <taxon>Phytophthora</taxon>
    </lineage>
</organism>
<reference evidence="2" key="1">
    <citation type="submission" date="2021-02" db="EMBL/GenBank/DDBJ databases">
        <authorList>
            <person name="Palmer J.M."/>
        </authorList>
    </citation>
    <scope>NUCLEOTIDE SEQUENCE</scope>
    <source>
        <strain evidence="2">SCRP734</strain>
    </source>
</reference>
<accession>A0A8T1VWL8</accession>